<comment type="caution">
    <text evidence="1">The sequence shown here is derived from an EMBL/GenBank/DDBJ whole genome shotgun (WGS) entry which is preliminary data.</text>
</comment>
<gene>
    <name evidence="1" type="ORF">HMPREF9248_0990</name>
</gene>
<organism evidence="1 2">
    <name type="scientific">Fannyhessea vaginae PB189-T1-4</name>
    <dbReference type="NCBI Taxonomy" id="866774"/>
    <lineage>
        <taxon>Bacteria</taxon>
        <taxon>Bacillati</taxon>
        <taxon>Actinomycetota</taxon>
        <taxon>Coriobacteriia</taxon>
        <taxon>Coriobacteriales</taxon>
        <taxon>Atopobiaceae</taxon>
        <taxon>Fannyhessea</taxon>
    </lineage>
</organism>
<sequence>MCAPEGKSDTPCLDAFCISAGSTVVNLFNYVACRARLDDFEP</sequence>
<reference evidence="1 2" key="1">
    <citation type="submission" date="2010-08" db="EMBL/GenBank/DDBJ databases">
        <authorList>
            <person name="Durkin A.S."/>
            <person name="Madupu R."/>
            <person name="Torralba M."/>
            <person name="Gillis M."/>
            <person name="Methe B."/>
            <person name="Sutton G."/>
            <person name="Nelson K.E."/>
        </authorList>
    </citation>
    <scope>NUCLEOTIDE SEQUENCE [LARGE SCALE GENOMIC DNA]</scope>
    <source>
        <strain evidence="1 2">PB189-T1-4</strain>
    </source>
</reference>
<proteinExistence type="predicted"/>
<evidence type="ECO:0000313" key="1">
    <source>
        <dbReference type="EMBL" id="EFL44212.1"/>
    </source>
</evidence>
<evidence type="ECO:0000313" key="2">
    <source>
        <dbReference type="Proteomes" id="UP000004431"/>
    </source>
</evidence>
<accession>A0ABN0B0A7</accession>
<protein>
    <submittedName>
        <fullName evidence="1">Uncharacterized protein</fullName>
    </submittedName>
</protein>
<dbReference type="EMBL" id="AEDQ01000017">
    <property type="protein sequence ID" value="EFL44212.1"/>
    <property type="molecule type" value="Genomic_DNA"/>
</dbReference>
<name>A0ABN0B0A7_9ACTN</name>
<dbReference type="Proteomes" id="UP000004431">
    <property type="component" value="Unassembled WGS sequence"/>
</dbReference>
<keyword evidence="2" id="KW-1185">Reference proteome</keyword>